<evidence type="ECO:0000256" key="1">
    <source>
        <dbReference type="PROSITE-ProRule" id="PRU00169"/>
    </source>
</evidence>
<reference evidence="4 5" key="1">
    <citation type="submission" date="2019-03" db="EMBL/GenBank/DDBJ databases">
        <title>Genomic Encyclopedia of Archaeal and Bacterial Type Strains, Phase II (KMG-II): from individual species to whole genera.</title>
        <authorList>
            <person name="Goeker M."/>
        </authorList>
    </citation>
    <scope>NUCLEOTIDE SEQUENCE [LARGE SCALE GENOMIC DNA]</scope>
    <source>
        <strain evidence="4 5">DSM 15388</strain>
    </source>
</reference>
<dbReference type="SUPFAM" id="SSF109604">
    <property type="entry name" value="HD-domain/PDEase-like"/>
    <property type="match status" value="1"/>
</dbReference>
<dbReference type="SMART" id="SM00448">
    <property type="entry name" value="REC"/>
    <property type="match status" value="1"/>
</dbReference>
<evidence type="ECO:0000313" key="4">
    <source>
        <dbReference type="EMBL" id="TCS40674.1"/>
    </source>
</evidence>
<proteinExistence type="predicted"/>
<dbReference type="InterPro" id="IPR001789">
    <property type="entry name" value="Sig_transdc_resp-reg_receiver"/>
</dbReference>
<dbReference type="Gene3D" id="1.10.3210.10">
    <property type="entry name" value="Hypothetical protein af1432"/>
    <property type="match status" value="1"/>
</dbReference>
<dbReference type="InterPro" id="IPR052020">
    <property type="entry name" value="Cyclic_di-GMP/3'3'-cGAMP_PDE"/>
</dbReference>
<dbReference type="CDD" id="cd17569">
    <property type="entry name" value="REC_HupR-like"/>
    <property type="match status" value="1"/>
</dbReference>
<keyword evidence="5" id="KW-1185">Reference proteome</keyword>
<dbReference type="PANTHER" id="PTHR45228:SF8">
    <property type="entry name" value="TWO-COMPONENT RESPONSE REGULATOR-RELATED"/>
    <property type="match status" value="1"/>
</dbReference>
<dbReference type="EMBL" id="SLZR01000008">
    <property type="protein sequence ID" value="TCS40674.1"/>
    <property type="molecule type" value="Genomic_DNA"/>
</dbReference>
<comment type="caution">
    <text evidence="4">The sequence shown here is derived from an EMBL/GenBank/DDBJ whole genome shotgun (WGS) entry which is preliminary data.</text>
</comment>
<name>A0A4R3I736_9GAMM</name>
<dbReference type="GO" id="GO:0008081">
    <property type="term" value="F:phosphoric diester hydrolase activity"/>
    <property type="evidence" value="ECO:0007669"/>
    <property type="project" value="UniProtKB-ARBA"/>
</dbReference>
<feature type="domain" description="HD-GYP" evidence="3">
    <location>
        <begin position="179"/>
        <end position="375"/>
    </location>
</feature>
<accession>A0A4R3I736</accession>
<evidence type="ECO:0000259" key="3">
    <source>
        <dbReference type="PROSITE" id="PS51832"/>
    </source>
</evidence>
<dbReference type="Gene3D" id="3.40.50.2300">
    <property type="match status" value="1"/>
</dbReference>
<dbReference type="PROSITE" id="PS51832">
    <property type="entry name" value="HD_GYP"/>
    <property type="match status" value="1"/>
</dbReference>
<sequence>MEETSNDIRILFVDDEVNILKTLKRLMTFESYQCAFATSGQKAIEFLNKQPCDIIISDMRMPGMMGDVFMTKAREICPHSFRFIMSGYSDFNSMIQALNDGGVHQFLKKPWDDDVLLSKIREAASFVKVRKERDHLADVTKKQAIQLAEANKNLEAKVAARTQELQQTADMLDLSFQELKSSYSVFIDVIAQVLQLRTVAPKDHLNDIADTALALAKHLKLDEQEQENIYRAAKLHELGKIRIPDANLVKPYFNLSGPDLNEYKSYPLQGYSLMASLDHLSNVSNLIKFHCEQYDGKGFPHKLPGKDIPIGARIIGVAMHFFMFRNGLADGSHHSDDDAEKYLRSIAGKEVDPELVEPFLQCVKQEFAKKGKYETMVALGKAQPGMVLSRDLYNLRGIIMLTRGAVLTEKIISKLEYIGSKEQHKYVLYVENDQQEEDALEQTS</sequence>
<dbReference type="Proteomes" id="UP000295793">
    <property type="component" value="Unassembled WGS sequence"/>
</dbReference>
<dbReference type="PANTHER" id="PTHR45228">
    <property type="entry name" value="CYCLIC DI-GMP PHOSPHODIESTERASE TM_0186-RELATED"/>
    <property type="match status" value="1"/>
</dbReference>
<dbReference type="Pfam" id="PF00072">
    <property type="entry name" value="Response_reg"/>
    <property type="match status" value="1"/>
</dbReference>
<organism evidence="4 5">
    <name type="scientific">Reinekea marinisedimentorum</name>
    <dbReference type="NCBI Taxonomy" id="230495"/>
    <lineage>
        <taxon>Bacteria</taxon>
        <taxon>Pseudomonadati</taxon>
        <taxon>Pseudomonadota</taxon>
        <taxon>Gammaproteobacteria</taxon>
        <taxon>Oceanospirillales</taxon>
        <taxon>Saccharospirillaceae</taxon>
        <taxon>Reinekea</taxon>
    </lineage>
</organism>
<dbReference type="GO" id="GO:0000160">
    <property type="term" value="P:phosphorelay signal transduction system"/>
    <property type="evidence" value="ECO:0007669"/>
    <property type="project" value="InterPro"/>
</dbReference>
<dbReference type="RefSeq" id="WP_132701652.1">
    <property type="nucleotide sequence ID" value="NZ_SLZR01000008.1"/>
</dbReference>
<dbReference type="PROSITE" id="PS50110">
    <property type="entry name" value="RESPONSE_REGULATORY"/>
    <property type="match status" value="1"/>
</dbReference>
<feature type="modified residue" description="4-aspartylphosphate" evidence="1">
    <location>
        <position position="58"/>
    </location>
</feature>
<gene>
    <name evidence="4" type="ORF">BCF53_10830</name>
</gene>
<keyword evidence="1" id="KW-0597">Phosphoprotein</keyword>
<dbReference type="InterPro" id="IPR003607">
    <property type="entry name" value="HD/PDEase_dom"/>
</dbReference>
<dbReference type="AlphaFoldDB" id="A0A4R3I736"/>
<dbReference type="Pfam" id="PF13487">
    <property type="entry name" value="HD_5"/>
    <property type="match status" value="1"/>
</dbReference>
<protein>
    <submittedName>
        <fullName evidence="4">Response regulator RpfG family c-di-GMP phosphodiesterase</fullName>
    </submittedName>
</protein>
<dbReference type="InterPro" id="IPR037522">
    <property type="entry name" value="HD_GYP_dom"/>
</dbReference>
<evidence type="ECO:0000259" key="2">
    <source>
        <dbReference type="PROSITE" id="PS50110"/>
    </source>
</evidence>
<evidence type="ECO:0000313" key="5">
    <source>
        <dbReference type="Proteomes" id="UP000295793"/>
    </source>
</evidence>
<dbReference type="CDD" id="cd00077">
    <property type="entry name" value="HDc"/>
    <property type="match status" value="1"/>
</dbReference>
<dbReference type="OrthoDB" id="9802066at2"/>
<feature type="domain" description="Response regulatory" evidence="2">
    <location>
        <begin position="9"/>
        <end position="124"/>
    </location>
</feature>
<dbReference type="SUPFAM" id="SSF52172">
    <property type="entry name" value="CheY-like"/>
    <property type="match status" value="1"/>
</dbReference>
<dbReference type="InterPro" id="IPR011006">
    <property type="entry name" value="CheY-like_superfamily"/>
</dbReference>